<dbReference type="RefSeq" id="XP_040692351.1">
    <property type="nucleotide sequence ID" value="XM_040832636.1"/>
</dbReference>
<accession>A0A1L9RUT2</accession>
<evidence type="ECO:0008006" key="4">
    <source>
        <dbReference type="Google" id="ProtNLM"/>
    </source>
</evidence>
<dbReference type="GeneID" id="63748484"/>
<proteinExistence type="predicted"/>
<dbReference type="OrthoDB" id="3800761at2759"/>
<organism evidence="2 3">
    <name type="scientific">Aspergillus wentii DTO 134E9</name>
    <dbReference type="NCBI Taxonomy" id="1073089"/>
    <lineage>
        <taxon>Eukaryota</taxon>
        <taxon>Fungi</taxon>
        <taxon>Dikarya</taxon>
        <taxon>Ascomycota</taxon>
        <taxon>Pezizomycotina</taxon>
        <taxon>Eurotiomycetes</taxon>
        <taxon>Eurotiomycetidae</taxon>
        <taxon>Eurotiales</taxon>
        <taxon>Aspergillaceae</taxon>
        <taxon>Aspergillus</taxon>
        <taxon>Aspergillus subgen. Cremei</taxon>
    </lineage>
</organism>
<evidence type="ECO:0000313" key="3">
    <source>
        <dbReference type="Proteomes" id="UP000184383"/>
    </source>
</evidence>
<feature type="compositionally biased region" description="Polar residues" evidence="1">
    <location>
        <begin position="22"/>
        <end position="33"/>
    </location>
</feature>
<gene>
    <name evidence="2" type="ORF">ASPWEDRAFT_24586</name>
</gene>
<dbReference type="STRING" id="1073089.A0A1L9RUT2"/>
<feature type="region of interest" description="Disordered" evidence="1">
    <location>
        <begin position="1"/>
        <end position="37"/>
    </location>
</feature>
<dbReference type="VEuPathDB" id="FungiDB:ASPWEDRAFT_24586"/>
<name>A0A1L9RUT2_ASPWE</name>
<keyword evidence="3" id="KW-1185">Reference proteome</keyword>
<feature type="compositionally biased region" description="Pro residues" evidence="1">
    <location>
        <begin position="1"/>
        <end position="13"/>
    </location>
</feature>
<dbReference type="EMBL" id="KV878210">
    <property type="protein sequence ID" value="OJJ38675.1"/>
    <property type="molecule type" value="Genomic_DNA"/>
</dbReference>
<evidence type="ECO:0000313" key="2">
    <source>
        <dbReference type="EMBL" id="OJJ38675.1"/>
    </source>
</evidence>
<dbReference type="Proteomes" id="UP000184383">
    <property type="component" value="Unassembled WGS sequence"/>
</dbReference>
<evidence type="ECO:0000256" key="1">
    <source>
        <dbReference type="SAM" id="MobiDB-lite"/>
    </source>
</evidence>
<reference evidence="3" key="1">
    <citation type="journal article" date="2017" name="Genome Biol.">
        <title>Comparative genomics reveals high biological diversity and specific adaptations in the industrially and medically important fungal genus Aspergillus.</title>
        <authorList>
            <person name="de Vries R.P."/>
            <person name="Riley R."/>
            <person name="Wiebenga A."/>
            <person name="Aguilar-Osorio G."/>
            <person name="Amillis S."/>
            <person name="Uchima C.A."/>
            <person name="Anderluh G."/>
            <person name="Asadollahi M."/>
            <person name="Askin M."/>
            <person name="Barry K."/>
            <person name="Battaglia E."/>
            <person name="Bayram O."/>
            <person name="Benocci T."/>
            <person name="Braus-Stromeyer S.A."/>
            <person name="Caldana C."/>
            <person name="Canovas D."/>
            <person name="Cerqueira G.C."/>
            <person name="Chen F."/>
            <person name="Chen W."/>
            <person name="Choi C."/>
            <person name="Clum A."/>
            <person name="Dos Santos R.A."/>
            <person name="Damasio A.R."/>
            <person name="Diallinas G."/>
            <person name="Emri T."/>
            <person name="Fekete E."/>
            <person name="Flipphi M."/>
            <person name="Freyberg S."/>
            <person name="Gallo A."/>
            <person name="Gournas C."/>
            <person name="Habgood R."/>
            <person name="Hainaut M."/>
            <person name="Harispe M.L."/>
            <person name="Henrissat B."/>
            <person name="Hilden K.S."/>
            <person name="Hope R."/>
            <person name="Hossain A."/>
            <person name="Karabika E."/>
            <person name="Karaffa L."/>
            <person name="Karanyi Z."/>
            <person name="Krasevec N."/>
            <person name="Kuo A."/>
            <person name="Kusch H."/>
            <person name="LaButti K."/>
            <person name="Lagendijk E.L."/>
            <person name="Lapidus A."/>
            <person name="Levasseur A."/>
            <person name="Lindquist E."/>
            <person name="Lipzen A."/>
            <person name="Logrieco A.F."/>
            <person name="MacCabe A."/>
            <person name="Maekelae M.R."/>
            <person name="Malavazi I."/>
            <person name="Melin P."/>
            <person name="Meyer V."/>
            <person name="Mielnichuk N."/>
            <person name="Miskei M."/>
            <person name="Molnar A.P."/>
            <person name="Mule G."/>
            <person name="Ngan C.Y."/>
            <person name="Orejas M."/>
            <person name="Orosz E."/>
            <person name="Ouedraogo J.P."/>
            <person name="Overkamp K.M."/>
            <person name="Park H.-S."/>
            <person name="Perrone G."/>
            <person name="Piumi F."/>
            <person name="Punt P.J."/>
            <person name="Ram A.F."/>
            <person name="Ramon A."/>
            <person name="Rauscher S."/>
            <person name="Record E."/>
            <person name="Riano-Pachon D.M."/>
            <person name="Robert V."/>
            <person name="Roehrig J."/>
            <person name="Ruller R."/>
            <person name="Salamov A."/>
            <person name="Salih N.S."/>
            <person name="Samson R.A."/>
            <person name="Sandor E."/>
            <person name="Sanguinetti M."/>
            <person name="Schuetze T."/>
            <person name="Sepcic K."/>
            <person name="Shelest E."/>
            <person name="Sherlock G."/>
            <person name="Sophianopoulou V."/>
            <person name="Squina F.M."/>
            <person name="Sun H."/>
            <person name="Susca A."/>
            <person name="Todd R.B."/>
            <person name="Tsang A."/>
            <person name="Unkles S.E."/>
            <person name="van de Wiele N."/>
            <person name="van Rossen-Uffink D."/>
            <person name="Oliveira J.V."/>
            <person name="Vesth T.C."/>
            <person name="Visser J."/>
            <person name="Yu J.-H."/>
            <person name="Zhou M."/>
            <person name="Andersen M.R."/>
            <person name="Archer D.B."/>
            <person name="Baker S.E."/>
            <person name="Benoit I."/>
            <person name="Brakhage A.A."/>
            <person name="Braus G.H."/>
            <person name="Fischer R."/>
            <person name="Frisvad J.C."/>
            <person name="Goldman G.H."/>
            <person name="Houbraken J."/>
            <person name="Oakley B."/>
            <person name="Pocsi I."/>
            <person name="Scazzocchio C."/>
            <person name="Seiboth B."/>
            <person name="vanKuyk P.A."/>
            <person name="Wortman J."/>
            <person name="Dyer P.S."/>
            <person name="Grigoriev I.V."/>
        </authorList>
    </citation>
    <scope>NUCLEOTIDE SEQUENCE [LARGE SCALE GENOMIC DNA]</scope>
    <source>
        <strain evidence="3">DTO 134E9</strain>
    </source>
</reference>
<protein>
    <recommendedName>
        <fullName evidence="4">HNH nuclease domain-containing protein</fullName>
    </recommendedName>
</protein>
<sequence length="337" mass="37979">MNSSLMPPPPLPQGSPKRRKMTSSASEGNSSDTFAEPTRTEIKSLGKRQCFACESRVTPDAAHVIQVHDSATELLIQKKLIEFDLRRSENGVSLCPSCHRMFDRDIDPGFIFFPTDIDFFIRRELQYREKVLSAGCLIPDRVPSAEEYARSQIQAGTVPPGSQCGLYQRIFLEEYMTPVIPLPVNQVFSQPVPWHGAPFGTFRRAFQALGSPRVAAISPTVRNQLSRLRDLYYSDTLVVEDVLVNAEADRFWHEPRPNQGPEPETEGPILRNISRETSQKDDQSLENHYRMAGFFDDEAKITHKCYEWVLGPESTSEDAMRRYGPAIQLSASAPTVS</sequence>
<dbReference type="AlphaFoldDB" id="A0A1L9RUT2"/>